<evidence type="ECO:0000313" key="1">
    <source>
        <dbReference type="EMBL" id="EEC19259.1"/>
    </source>
</evidence>
<gene>
    <name evidence="1" type="ORF">IscW_ISCW013973</name>
</gene>
<dbReference type="EMBL" id="ABJB010224211">
    <property type="status" value="NOT_ANNOTATED_CDS"/>
    <property type="molecule type" value="Genomic_DNA"/>
</dbReference>
<name>B7QK87_IXOSC</name>
<keyword evidence="3" id="KW-1185">Reference proteome</keyword>
<protein>
    <submittedName>
        <fullName evidence="1 2">Uncharacterized protein</fullName>
    </submittedName>
</protein>
<dbReference type="PaxDb" id="6945-B7QK87"/>
<dbReference type="InParanoid" id="B7QK87"/>
<evidence type="ECO:0000313" key="3">
    <source>
        <dbReference type="Proteomes" id="UP000001555"/>
    </source>
</evidence>
<evidence type="ECO:0000313" key="2">
    <source>
        <dbReference type="EnsemblMetazoa" id="ISCW013973-PA"/>
    </source>
</evidence>
<accession>B7QK87</accession>
<reference evidence="2" key="2">
    <citation type="submission" date="2020-05" db="UniProtKB">
        <authorList>
            <consortium name="EnsemblMetazoa"/>
        </authorList>
    </citation>
    <scope>IDENTIFICATION</scope>
    <source>
        <strain evidence="2">wikel</strain>
    </source>
</reference>
<dbReference type="Proteomes" id="UP000001555">
    <property type="component" value="Unassembled WGS sequence"/>
</dbReference>
<dbReference type="VEuPathDB" id="VectorBase:ISCW013973"/>
<proteinExistence type="predicted"/>
<reference evidence="1 3" key="1">
    <citation type="submission" date="2008-03" db="EMBL/GenBank/DDBJ databases">
        <title>Annotation of Ixodes scapularis.</title>
        <authorList>
            <consortium name="Ixodes scapularis Genome Project Consortium"/>
            <person name="Caler E."/>
            <person name="Hannick L.I."/>
            <person name="Bidwell S."/>
            <person name="Joardar V."/>
            <person name="Thiagarajan M."/>
            <person name="Amedeo P."/>
            <person name="Galinsky K.J."/>
            <person name="Schobel S."/>
            <person name="Inman J."/>
            <person name="Hostetler J."/>
            <person name="Miller J."/>
            <person name="Hammond M."/>
            <person name="Megy K."/>
            <person name="Lawson D."/>
            <person name="Kodira C."/>
            <person name="Sutton G."/>
            <person name="Meyer J."/>
            <person name="Hill C.A."/>
            <person name="Birren B."/>
            <person name="Nene V."/>
            <person name="Collins F."/>
            <person name="Alarcon-Chaidez F."/>
            <person name="Wikel S."/>
            <person name="Strausberg R."/>
        </authorList>
    </citation>
    <scope>NUCLEOTIDE SEQUENCE [LARGE SCALE GENOMIC DNA]</scope>
    <source>
        <strain evidence="3">Wikel</strain>
        <strain evidence="1">Wikel colony</strain>
    </source>
</reference>
<dbReference type="EnsemblMetazoa" id="ISCW013973-RA">
    <property type="protein sequence ID" value="ISCW013973-PA"/>
    <property type="gene ID" value="ISCW013973"/>
</dbReference>
<dbReference type="AlphaFoldDB" id="B7QK87"/>
<dbReference type="HOGENOM" id="CLU_3052697_0_0_1"/>
<dbReference type="VEuPathDB" id="VectorBase:ISCI013973"/>
<sequence length="54" mass="5868">MHALRLALKLPVEAPPDRSSYQNSLGSEERSLIIGRGVSADRHGGPDIFQDVPL</sequence>
<dbReference type="EMBL" id="DS957735">
    <property type="protein sequence ID" value="EEC19259.1"/>
    <property type="molecule type" value="Genomic_DNA"/>
</dbReference>
<organism>
    <name type="scientific">Ixodes scapularis</name>
    <name type="common">Black-legged tick</name>
    <name type="synonym">Deer tick</name>
    <dbReference type="NCBI Taxonomy" id="6945"/>
    <lineage>
        <taxon>Eukaryota</taxon>
        <taxon>Metazoa</taxon>
        <taxon>Ecdysozoa</taxon>
        <taxon>Arthropoda</taxon>
        <taxon>Chelicerata</taxon>
        <taxon>Arachnida</taxon>
        <taxon>Acari</taxon>
        <taxon>Parasitiformes</taxon>
        <taxon>Ixodida</taxon>
        <taxon>Ixodoidea</taxon>
        <taxon>Ixodidae</taxon>
        <taxon>Ixodinae</taxon>
        <taxon>Ixodes</taxon>
    </lineage>
</organism>